<organism evidence="7 8">
    <name type="scientific">Sphingomonas metalli</name>
    <dbReference type="NCBI Taxonomy" id="1779358"/>
    <lineage>
        <taxon>Bacteria</taxon>
        <taxon>Pseudomonadati</taxon>
        <taxon>Pseudomonadota</taxon>
        <taxon>Alphaproteobacteria</taxon>
        <taxon>Sphingomonadales</taxon>
        <taxon>Sphingomonadaceae</taxon>
        <taxon>Sphingomonas</taxon>
    </lineage>
</organism>
<dbReference type="InterPro" id="IPR049056">
    <property type="entry name" value="NAD_Glu_DH_HM3"/>
</dbReference>
<dbReference type="GO" id="GO:0006538">
    <property type="term" value="P:L-glutamate catabolic process"/>
    <property type="evidence" value="ECO:0007669"/>
    <property type="project" value="InterPro"/>
</dbReference>
<keyword evidence="8" id="KW-1185">Reference proteome</keyword>
<dbReference type="Gene3D" id="3.40.50.720">
    <property type="entry name" value="NAD(P)-binding Rossmann-like Domain"/>
    <property type="match status" value="1"/>
</dbReference>
<dbReference type="InterPro" id="IPR048381">
    <property type="entry name" value="GDH_C"/>
</dbReference>
<evidence type="ECO:0000313" key="8">
    <source>
        <dbReference type="Proteomes" id="UP000623067"/>
    </source>
</evidence>
<gene>
    <name evidence="7" type="ORF">GCM10011380_17010</name>
</gene>
<dbReference type="GO" id="GO:0004069">
    <property type="term" value="F:L-aspartate:2-oxoglutarate aminotransferase activity"/>
    <property type="evidence" value="ECO:0007669"/>
    <property type="project" value="InterPro"/>
</dbReference>
<dbReference type="InterPro" id="IPR028971">
    <property type="entry name" value="NAD-GDH_cat"/>
</dbReference>
<dbReference type="InterPro" id="IPR024727">
    <property type="entry name" value="NAD_Glu_DH_N_ACT1"/>
</dbReference>
<dbReference type="Pfam" id="PF21078">
    <property type="entry name" value="GDH_HM3"/>
    <property type="match status" value="1"/>
</dbReference>
<dbReference type="InterPro" id="IPR049062">
    <property type="entry name" value="NAD_Glu_DH_ACT2"/>
</dbReference>
<dbReference type="Pfam" id="PF21079">
    <property type="entry name" value="GDH_HM2"/>
    <property type="match status" value="1"/>
</dbReference>
<dbReference type="Pfam" id="PF21073">
    <property type="entry name" value="GDH_HM1"/>
    <property type="match status" value="1"/>
</dbReference>
<dbReference type="InterPro" id="IPR036291">
    <property type="entry name" value="NAD(P)-bd_dom_sf"/>
</dbReference>
<dbReference type="InterPro" id="IPR049064">
    <property type="entry name" value="NAD_Glu_DH_ACT3"/>
</dbReference>
<dbReference type="Proteomes" id="UP000623067">
    <property type="component" value="Unassembled WGS sequence"/>
</dbReference>
<feature type="domain" description="NAD-glutamate dehydrogenase N-terminal ACT1" evidence="4">
    <location>
        <begin position="13"/>
        <end position="143"/>
    </location>
</feature>
<keyword evidence="1" id="KW-0560">Oxidoreductase</keyword>
<accession>A0A916WTC9</accession>
<dbReference type="Pfam" id="PF21074">
    <property type="entry name" value="GDH_C"/>
    <property type="match status" value="1"/>
</dbReference>
<dbReference type="Pfam" id="PF21076">
    <property type="entry name" value="GDH_ACT2"/>
    <property type="match status" value="1"/>
</dbReference>
<feature type="domain" description="NAD-glutamate dehydrogenase catalytic" evidence="2">
    <location>
        <begin position="664"/>
        <end position="1153"/>
    </location>
</feature>
<evidence type="ECO:0000259" key="2">
    <source>
        <dbReference type="Pfam" id="PF05088"/>
    </source>
</evidence>
<dbReference type="RefSeq" id="WP_188658302.1">
    <property type="nucleotide sequence ID" value="NZ_BMIH01000002.1"/>
</dbReference>
<evidence type="ECO:0000259" key="6">
    <source>
        <dbReference type="Pfam" id="PF21077"/>
    </source>
</evidence>
<dbReference type="InterPro" id="IPR049058">
    <property type="entry name" value="NAD_Glu_DH_HM2"/>
</dbReference>
<dbReference type="InterPro" id="IPR046346">
    <property type="entry name" value="Aminoacid_DH-like_N_sf"/>
</dbReference>
<dbReference type="SUPFAM" id="SSF53223">
    <property type="entry name" value="Aminoacid dehydrogenase-like, N-terminal domain"/>
    <property type="match status" value="1"/>
</dbReference>
<dbReference type="Pfam" id="PF05088">
    <property type="entry name" value="Bac_GDH_CD"/>
    <property type="match status" value="1"/>
</dbReference>
<proteinExistence type="predicted"/>
<dbReference type="PANTHER" id="PTHR43403">
    <property type="entry name" value="NAD-SPECIFIC GLUTAMATE DEHYDROGENASE"/>
    <property type="match status" value="1"/>
</dbReference>
<evidence type="ECO:0000259" key="5">
    <source>
        <dbReference type="Pfam" id="PF21076"/>
    </source>
</evidence>
<dbReference type="EMBL" id="BMIH01000002">
    <property type="protein sequence ID" value="GGB28026.1"/>
    <property type="molecule type" value="Genomic_DNA"/>
</dbReference>
<dbReference type="PANTHER" id="PTHR43403:SF1">
    <property type="entry name" value="NAD-SPECIFIC GLUTAMATE DEHYDROGENASE"/>
    <property type="match status" value="1"/>
</dbReference>
<feature type="domain" description="NAD-glutamate dehydrogenase ACT3" evidence="6">
    <location>
        <begin position="511"/>
        <end position="567"/>
    </location>
</feature>
<feature type="domain" description="NAD-specific glutamate dehydrogenase C-terminal" evidence="3">
    <location>
        <begin position="1198"/>
        <end position="1521"/>
    </location>
</feature>
<evidence type="ECO:0000259" key="4">
    <source>
        <dbReference type="Pfam" id="PF21075"/>
    </source>
</evidence>
<dbReference type="PIRSF" id="PIRSF036761">
    <property type="entry name" value="GDH_Mll4104"/>
    <property type="match status" value="1"/>
</dbReference>
<dbReference type="InterPro" id="IPR049059">
    <property type="entry name" value="NAD_Glu_DH_HM1"/>
</dbReference>
<evidence type="ECO:0000259" key="3">
    <source>
        <dbReference type="Pfam" id="PF21074"/>
    </source>
</evidence>
<dbReference type="SUPFAM" id="SSF51735">
    <property type="entry name" value="NAD(P)-binding Rossmann-fold domains"/>
    <property type="match status" value="1"/>
</dbReference>
<evidence type="ECO:0000313" key="7">
    <source>
        <dbReference type="EMBL" id="GGB28026.1"/>
    </source>
</evidence>
<dbReference type="Pfam" id="PF21075">
    <property type="entry name" value="GDH_ACT1"/>
    <property type="match status" value="1"/>
</dbReference>
<dbReference type="InterPro" id="IPR007780">
    <property type="entry name" value="NAD_Glu_DH_bac"/>
</dbReference>
<dbReference type="GO" id="GO:0004352">
    <property type="term" value="F:glutamate dehydrogenase (NAD+) activity"/>
    <property type="evidence" value="ECO:0007669"/>
    <property type="project" value="InterPro"/>
</dbReference>
<feature type="domain" description="NAD-glutamate dehydrogenase ACT2" evidence="5">
    <location>
        <begin position="361"/>
        <end position="444"/>
    </location>
</feature>
<name>A0A916WTC9_9SPHN</name>
<reference evidence="7" key="2">
    <citation type="submission" date="2020-09" db="EMBL/GenBank/DDBJ databases">
        <authorList>
            <person name="Sun Q."/>
            <person name="Zhou Y."/>
        </authorList>
    </citation>
    <scope>NUCLEOTIDE SEQUENCE</scope>
    <source>
        <strain evidence="7">CGMCC 1.15330</strain>
    </source>
</reference>
<dbReference type="Pfam" id="PF21077">
    <property type="entry name" value="GDH_ACT3"/>
    <property type="match status" value="1"/>
</dbReference>
<protein>
    <submittedName>
        <fullName evidence="7">Glutamate dehydrogenase</fullName>
    </submittedName>
</protein>
<sequence>MEKDITAQALAARLTQGALPGELADFGPAEVEAAARFVAAAAEGRRPGEAAIVLEPIAADDVRRRMRVAVVNDDMPFLVDSVAAAITGHDIAIHRIIHPVVPVVRDAGGRLTAIGDAATGGGARESMIYLEMERADARERRDLVADLSAALADVRAAVSDWEALQRAMAADADALWSGEGAALLRWFLDGKLTLLGHERWTAAEGATRQLGIARIPQARPILADASRQLALDWFTRGGQPPLLLKSNLIARVHRAVPLDLIVMPVREGGVVTGVSIHMGLWTSAALAADPRAVPVLRARLSALEERFGFDPRGHAGKALAHALTALPHDIVVALDPERLEELALTAMSIADRPRPALVLVPSPLGRHLFAFVWLPRDEVTAGRRARIAAMLDEAADAEVLNWSIALEDGQVALIRYMLDPRGRGAPLPDREALNSRLERMVRGWVPDVEAALAETMAPPRAARLALRWADAFPQNYRNISDAAAAAADIVRLAALTDETERGVRILPAVAGEDRQLKIYKLNGALSLSDAVPVMENFGFRVIGELPTRLRDASNAFVHDFVVEGAEAGGDPAILEGAIAAVLEGKAENDAFNRLIVEVGLAPQAVVLLRAWFRYLRQAGLTYGLTTVVDALRRAPDVARALIARFAAAHGPDGGDVDAADAALAAGLDAVSAIDDDRILRALRAVVEACLRTNAYAPGGQEALAFKLDSAKIPGLPAPLPWREVWVYSPRVEGIHLRAGPVARGGLRWSDRRDDFRTEILGLMKAQRVKNAVIVPTGAKGGFYPKLLPPPAQDRDAWLAEGTESYRIFIRALLSITDNIVEGAVTHPEGVRVHDGEDPYFVVAADKGTATFSDVANALALERGFWLGDAFASGGSQGYDHKAMGITARGAWVSVQRHFAERGVDVQSDPITVVGCGDMSGDVFGNGMLLSRSIKLVAAFDHRHIFLDPDPDPATSYQERARLFALPRSSWADYAGPVSAGGGVHSRAAKSITVTPEVARVLDIAPGAIEPAALIAAILKAPADLLWFGGIGTYVKAAAENNAAVGDPANDRLRVDAEDLRVTAIGEGANLGVTQAARIAFSAAGGRINTDFIDNSAGVDCSDNEVNIKIALNREMNEGRLAEEDRNTLLAAMTDDVAELVLEDNRLQTLALSIAERGGASAMPRYVRAIETFEAAGRLDRRVEGLAGNQELLRRGQEGRGLTRPELAVLLATAKLALQDAIEQSGLGHDPALTPDLYAAFPPAMRERFGEAIEQHRLRGEIVATKLANRLVNRLGILLPFELAEEEGVDLADVAAMFVVAERLFDLDALWQAIETTPMAEPARLALFDEVALAARTHIADLVRIPRVEGGPAAVVARVGPGIATLDRQTETLLLEEARAGSARMTAALQATGAPQELVARVVRLFDLDGVIGLADLGVELGIAEEALTRAYTRLGQALGLDWAQANAARLAPADPWERLLVAGLVREFEQLRLAFLARRAGSDPQGAVEAWLAENAARVAQFTAIVDRARTAAQPSGAMLAQLASQARVLLAR</sequence>
<evidence type="ECO:0000256" key="1">
    <source>
        <dbReference type="ARBA" id="ARBA00023002"/>
    </source>
</evidence>
<comment type="caution">
    <text evidence="7">The sequence shown here is derived from an EMBL/GenBank/DDBJ whole genome shotgun (WGS) entry which is preliminary data.</text>
</comment>
<reference evidence="7" key="1">
    <citation type="journal article" date="2014" name="Int. J. Syst. Evol. Microbiol.">
        <title>Complete genome sequence of Corynebacterium casei LMG S-19264T (=DSM 44701T), isolated from a smear-ripened cheese.</title>
        <authorList>
            <consortium name="US DOE Joint Genome Institute (JGI-PGF)"/>
            <person name="Walter F."/>
            <person name="Albersmeier A."/>
            <person name="Kalinowski J."/>
            <person name="Ruckert C."/>
        </authorList>
    </citation>
    <scope>NUCLEOTIDE SEQUENCE</scope>
    <source>
        <strain evidence="7">CGMCC 1.15330</strain>
    </source>
</reference>